<dbReference type="SUPFAM" id="SSF53335">
    <property type="entry name" value="S-adenosyl-L-methionine-dependent methyltransferases"/>
    <property type="match status" value="1"/>
</dbReference>
<evidence type="ECO:0000259" key="1">
    <source>
        <dbReference type="Pfam" id="PF08241"/>
    </source>
</evidence>
<protein>
    <submittedName>
        <fullName evidence="2">Class I SAM-dependent methyltransferase</fullName>
    </submittedName>
</protein>
<dbReference type="InterPro" id="IPR013216">
    <property type="entry name" value="Methyltransf_11"/>
</dbReference>
<dbReference type="GO" id="GO:0008757">
    <property type="term" value="F:S-adenosylmethionine-dependent methyltransferase activity"/>
    <property type="evidence" value="ECO:0007669"/>
    <property type="project" value="InterPro"/>
</dbReference>
<sequence>MFKKYLSSLILNSSAGNLTNIVALVEKNPDAVLLDLGCDEGYFTDRLAKAIGCDTKYGVEIVAERAAVARKKGIKVSTADLNEKLPLPDNFFDVVLSNQVIEHLHDTDNFISELHRVLKSGGYAIVSTENLSSWHNIFALALGFQPFSMANFSSKGTVGNPFSLWNNKMTENSPFKSWQHMRLFSYFGLVDLVQKFGFAVEKIKTSGYYPLPFDLSNIDKIHGHWITLKLRKP</sequence>
<comment type="caution">
    <text evidence="2">The sequence shown here is derived from an EMBL/GenBank/DDBJ whole genome shotgun (WGS) entry which is preliminary data.</text>
</comment>
<keyword evidence="2" id="KW-0808">Transferase</keyword>
<dbReference type="AlphaFoldDB" id="A0A3D0ZSS3"/>
<dbReference type="EMBL" id="DOZN01000020">
    <property type="protein sequence ID" value="HCC42464.1"/>
    <property type="molecule type" value="Genomic_DNA"/>
</dbReference>
<reference evidence="2 3" key="1">
    <citation type="journal article" date="2018" name="Nat. Biotechnol.">
        <title>A standardized bacterial taxonomy based on genome phylogeny substantially revises the tree of life.</title>
        <authorList>
            <person name="Parks D.H."/>
            <person name="Chuvochina M."/>
            <person name="Waite D.W."/>
            <person name="Rinke C."/>
            <person name="Skarshewski A."/>
            <person name="Chaumeil P.A."/>
            <person name="Hugenholtz P."/>
        </authorList>
    </citation>
    <scope>NUCLEOTIDE SEQUENCE [LARGE SCALE GENOMIC DNA]</scope>
    <source>
        <strain evidence="2">UBA11701</strain>
    </source>
</reference>
<dbReference type="Proteomes" id="UP000263336">
    <property type="component" value="Unassembled WGS sequence"/>
</dbReference>
<dbReference type="Pfam" id="PF08241">
    <property type="entry name" value="Methyltransf_11"/>
    <property type="match status" value="1"/>
</dbReference>
<accession>A0A3D0ZSS3</accession>
<dbReference type="Gene3D" id="3.40.50.150">
    <property type="entry name" value="Vaccinia Virus protein VP39"/>
    <property type="match status" value="1"/>
</dbReference>
<proteinExistence type="predicted"/>
<dbReference type="CDD" id="cd02440">
    <property type="entry name" value="AdoMet_MTases"/>
    <property type="match status" value="1"/>
</dbReference>
<evidence type="ECO:0000313" key="2">
    <source>
        <dbReference type="EMBL" id="HCC42464.1"/>
    </source>
</evidence>
<dbReference type="InterPro" id="IPR029063">
    <property type="entry name" value="SAM-dependent_MTases_sf"/>
</dbReference>
<gene>
    <name evidence="2" type="ORF">DEP93_03245</name>
</gene>
<name>A0A3D0ZSS3_UNCKA</name>
<organism evidence="2 3">
    <name type="scientific">candidate division WWE3 bacterium</name>
    <dbReference type="NCBI Taxonomy" id="2053526"/>
    <lineage>
        <taxon>Bacteria</taxon>
        <taxon>Katanobacteria</taxon>
    </lineage>
</organism>
<dbReference type="GO" id="GO:0032259">
    <property type="term" value="P:methylation"/>
    <property type="evidence" value="ECO:0007669"/>
    <property type="project" value="UniProtKB-KW"/>
</dbReference>
<keyword evidence="2" id="KW-0489">Methyltransferase</keyword>
<feature type="domain" description="Methyltransferase type 11" evidence="1">
    <location>
        <begin position="34"/>
        <end position="126"/>
    </location>
</feature>
<dbReference type="PANTHER" id="PTHR43861">
    <property type="entry name" value="TRANS-ACONITATE 2-METHYLTRANSFERASE-RELATED"/>
    <property type="match status" value="1"/>
</dbReference>
<evidence type="ECO:0000313" key="3">
    <source>
        <dbReference type="Proteomes" id="UP000263336"/>
    </source>
</evidence>